<evidence type="ECO:0000256" key="1">
    <source>
        <dbReference type="ARBA" id="ARBA00003293"/>
    </source>
</evidence>
<dbReference type="Proteomes" id="UP000809431">
    <property type="component" value="Unassembled WGS sequence"/>
</dbReference>
<comment type="function">
    <text evidence="1">Possible endonuclease which induces a single-strand cut and initiates DNA replication.</text>
</comment>
<keyword evidence="3" id="KW-0235">DNA replication</keyword>
<accession>A0ABS2BH97</accession>
<evidence type="ECO:0000256" key="2">
    <source>
        <dbReference type="ARBA" id="ARBA00009260"/>
    </source>
</evidence>
<evidence type="ECO:0000256" key="5">
    <source>
        <dbReference type="ARBA" id="ARBA00022759"/>
    </source>
</evidence>
<gene>
    <name evidence="9" type="ORF">JMJ54_03965</name>
</gene>
<evidence type="ECO:0000313" key="9">
    <source>
        <dbReference type="EMBL" id="MBM3114976.1"/>
    </source>
</evidence>
<name>A0ABS2BH97_9NEIS</name>
<dbReference type="EMBL" id="JAESND010000001">
    <property type="protein sequence ID" value="MBM3114976.1"/>
    <property type="molecule type" value="Genomic_DNA"/>
</dbReference>
<keyword evidence="10" id="KW-1185">Reference proteome</keyword>
<dbReference type="GO" id="GO:0004519">
    <property type="term" value="F:endonuclease activity"/>
    <property type="evidence" value="ECO:0007669"/>
    <property type="project" value="UniProtKB-KW"/>
</dbReference>
<organism evidence="9 10">
    <name type="scientific">Jeongeupia naejangsanensis</name>
    <dbReference type="NCBI Taxonomy" id="613195"/>
    <lineage>
        <taxon>Bacteria</taxon>
        <taxon>Pseudomonadati</taxon>
        <taxon>Pseudomonadota</taxon>
        <taxon>Betaproteobacteria</taxon>
        <taxon>Neisseriales</taxon>
        <taxon>Chitinibacteraceae</taxon>
        <taxon>Jeongeupia</taxon>
    </lineage>
</organism>
<keyword evidence="4" id="KW-0540">Nuclease</keyword>
<evidence type="ECO:0000256" key="6">
    <source>
        <dbReference type="ARBA" id="ARBA00022801"/>
    </source>
</evidence>
<evidence type="ECO:0000256" key="4">
    <source>
        <dbReference type="ARBA" id="ARBA00022722"/>
    </source>
</evidence>
<feature type="domain" description="Replication gene A protein-like" evidence="8">
    <location>
        <begin position="172"/>
        <end position="386"/>
    </location>
</feature>
<reference evidence="9 10" key="1">
    <citation type="submission" date="2021-01" db="EMBL/GenBank/DDBJ databases">
        <title>Draft Genome Sequence and Polyhydroxyalkanoate Biosynthetic Potential of Jeongeupia naejangsanensis Type Strain DSM 24253.</title>
        <authorList>
            <person name="Turrini P."/>
            <person name="Artuso I."/>
            <person name="Lugli G.A."/>
            <person name="Frangipani E."/>
            <person name="Ventura M."/>
            <person name="Visca P."/>
        </authorList>
    </citation>
    <scope>NUCLEOTIDE SEQUENCE [LARGE SCALE GENOMIC DNA]</scope>
    <source>
        <strain evidence="9 10">DSM 24253</strain>
    </source>
</reference>
<dbReference type="RefSeq" id="WP_203536630.1">
    <property type="nucleotide sequence ID" value="NZ_JAESND010000001.1"/>
</dbReference>
<protein>
    <submittedName>
        <fullName evidence="9">Replication endonuclease</fullName>
    </submittedName>
</protein>
<evidence type="ECO:0000313" key="10">
    <source>
        <dbReference type="Proteomes" id="UP000809431"/>
    </source>
</evidence>
<comment type="similarity">
    <text evidence="2">Belongs to the phage GPA family.</text>
</comment>
<keyword evidence="5 9" id="KW-0255">Endonuclease</keyword>
<comment type="caution">
    <text evidence="9">The sequence shown here is derived from an EMBL/GenBank/DDBJ whole genome shotgun (WGS) entry which is preliminary data.</text>
</comment>
<proteinExistence type="inferred from homology"/>
<dbReference type="Pfam" id="PF05840">
    <property type="entry name" value="Phage_GPA"/>
    <property type="match status" value="1"/>
</dbReference>
<evidence type="ECO:0000259" key="8">
    <source>
        <dbReference type="Pfam" id="PF05840"/>
    </source>
</evidence>
<evidence type="ECO:0000256" key="3">
    <source>
        <dbReference type="ARBA" id="ARBA00022705"/>
    </source>
</evidence>
<sequence length="469" mass="52100">MTSCPETAARIAGQIASDRAAAKQAADDAAWAATIPEPIRRKRARVSQAQLDDFYSLTTGLPDYVRKPLLARWHRIRKATEQGALAAANGFVRDFVASARAASDNLPLAMADDELASYARTNAEECGRIIAQADAGEVRSILIEGKLCRQPRFVLEALIKAIDAGVLPDLNRMGARALDQLPKRLADEKWWRGRLKRFVTRAVEQLMIRLGCVNRDRAAFMSEGSFKRMRGRDQRNAKALALAEATNEKGQTYTLAELSRRTVANPVIRRTELMVRILGTEEVMNGLGYASYFLTITAPSKYHRTSKGGPNPKYGANGNPEYSPRETQDYLCENWAECRALFKKKAHPIQVYGVRVVEPHHDGTPHWHMLIWVAPHQSERMLHSIGRLPARGSSQSAEQPDPIPAANGNRTGQGQRCLARFQARNQAASGVLWPPYRPEHPGNGAALHPNREGILVCQERYIARLSVFG</sequence>
<feature type="region of interest" description="Disordered" evidence="7">
    <location>
        <begin position="390"/>
        <end position="414"/>
    </location>
</feature>
<dbReference type="InterPro" id="IPR008766">
    <property type="entry name" value="Replication_gene_A-like"/>
</dbReference>
<evidence type="ECO:0000256" key="7">
    <source>
        <dbReference type="SAM" id="MobiDB-lite"/>
    </source>
</evidence>
<keyword evidence="6" id="KW-0378">Hydrolase</keyword>